<evidence type="ECO:0000256" key="5">
    <source>
        <dbReference type="ARBA" id="ARBA00022679"/>
    </source>
</evidence>
<dbReference type="InterPro" id="IPR000860">
    <property type="entry name" value="HemC"/>
</dbReference>
<dbReference type="PRINTS" id="PR00151">
    <property type="entry name" value="PORPHBDMNASE"/>
</dbReference>
<feature type="domain" description="Porphobilinogen deaminase N-terminal" evidence="9">
    <location>
        <begin position="6"/>
        <end position="212"/>
    </location>
</feature>
<organism evidence="11 12">
    <name type="scientific">Kangiella aquimarina</name>
    <dbReference type="NCBI Taxonomy" id="261965"/>
    <lineage>
        <taxon>Bacteria</taxon>
        <taxon>Pseudomonadati</taxon>
        <taxon>Pseudomonadota</taxon>
        <taxon>Gammaproteobacteria</taxon>
        <taxon>Kangiellales</taxon>
        <taxon>Kangiellaceae</taxon>
        <taxon>Kangiella</taxon>
    </lineage>
</organism>
<dbReference type="InterPro" id="IPR022418">
    <property type="entry name" value="Porphobilinogen_deaminase_C"/>
</dbReference>
<evidence type="ECO:0000256" key="7">
    <source>
        <dbReference type="ARBA" id="ARBA00048169"/>
    </source>
</evidence>
<dbReference type="PANTHER" id="PTHR11557:SF0">
    <property type="entry name" value="PORPHOBILINOGEN DEAMINASE"/>
    <property type="match status" value="1"/>
</dbReference>
<comment type="similarity">
    <text evidence="3 8">Belongs to the HMBS family.</text>
</comment>
<comment type="miscellaneous">
    <text evidence="8">The porphobilinogen subunits are added to the dipyrromethane group.</text>
</comment>
<dbReference type="Proteomes" id="UP001324185">
    <property type="component" value="Chromosome"/>
</dbReference>
<evidence type="ECO:0000256" key="6">
    <source>
        <dbReference type="ARBA" id="ARBA00023244"/>
    </source>
</evidence>
<dbReference type="CDD" id="cd13646">
    <property type="entry name" value="PBP2_EcHMBS_like"/>
    <property type="match status" value="1"/>
</dbReference>
<keyword evidence="5 8" id="KW-0808">Transferase</keyword>
<protein>
    <recommendedName>
        <fullName evidence="8">Porphobilinogen deaminase</fullName>
        <shortName evidence="8">PBG</shortName>
        <ecNumber evidence="8">2.5.1.61</ecNumber>
    </recommendedName>
    <alternativeName>
        <fullName evidence="8">Hydroxymethylbilane synthase</fullName>
        <shortName evidence="8">HMBS</shortName>
    </alternativeName>
    <alternativeName>
        <fullName evidence="8">Pre-uroporphyrinogen synthase</fullName>
    </alternativeName>
</protein>
<comment type="cofactor">
    <cofactor evidence="8">
        <name>dipyrromethane</name>
        <dbReference type="ChEBI" id="CHEBI:60342"/>
    </cofactor>
    <text evidence="8">Binds 1 dipyrromethane group covalently.</text>
</comment>
<dbReference type="Gene3D" id="3.30.160.40">
    <property type="entry name" value="Porphobilinogen deaminase, C-terminal domain"/>
    <property type="match status" value="1"/>
</dbReference>
<evidence type="ECO:0000256" key="2">
    <source>
        <dbReference type="ARBA" id="ARBA00004735"/>
    </source>
</evidence>
<proteinExistence type="inferred from homology"/>
<evidence type="ECO:0000259" key="9">
    <source>
        <dbReference type="Pfam" id="PF01379"/>
    </source>
</evidence>
<evidence type="ECO:0000256" key="8">
    <source>
        <dbReference type="HAMAP-Rule" id="MF_00260"/>
    </source>
</evidence>
<accession>A0ABZ0X4J1</accession>
<dbReference type="PANTHER" id="PTHR11557">
    <property type="entry name" value="PORPHOBILINOGEN DEAMINASE"/>
    <property type="match status" value="1"/>
</dbReference>
<dbReference type="InterPro" id="IPR022417">
    <property type="entry name" value="Porphobilin_deaminase_N"/>
</dbReference>
<comment type="pathway">
    <text evidence="2">Porphyrin-containing compound metabolism; protoporphyrin-IX biosynthesis; coproporphyrinogen-III from 5-aminolevulinate: step 2/4.</text>
</comment>
<comment type="function">
    <text evidence="1 8">Tetrapolymerization of the monopyrrole PBG into the hydroxymethylbilane pre-uroporphyrinogen in several discrete steps.</text>
</comment>
<keyword evidence="6 8" id="KW-0627">Porphyrin biosynthesis</keyword>
<keyword evidence="12" id="KW-1185">Reference proteome</keyword>
<dbReference type="RefSeq" id="WP_018623509.1">
    <property type="nucleotide sequence ID" value="NZ_CP140158.1"/>
</dbReference>
<gene>
    <name evidence="8 11" type="primary">hemC</name>
    <name evidence="11" type="ORF">SR900_01255</name>
</gene>
<reference evidence="11 12" key="1">
    <citation type="submission" date="2023-11" db="EMBL/GenBank/DDBJ databases">
        <title>MicrobeMod: A computational toolkit for identifying prokaryotic methylation and restriction-modification with nanopore sequencing.</title>
        <authorList>
            <person name="Crits-Christoph A."/>
            <person name="Kang S.C."/>
            <person name="Lee H."/>
            <person name="Ostrov N."/>
        </authorList>
    </citation>
    <scope>NUCLEOTIDE SEQUENCE [LARGE SCALE GENOMIC DNA]</scope>
    <source>
        <strain evidence="11 12">DSMZ 16071</strain>
    </source>
</reference>
<evidence type="ECO:0000313" key="12">
    <source>
        <dbReference type="Proteomes" id="UP001324185"/>
    </source>
</evidence>
<dbReference type="PIRSF" id="PIRSF001438">
    <property type="entry name" value="4pyrrol_synth_OHMeBilane_synth"/>
    <property type="match status" value="1"/>
</dbReference>
<comment type="subunit">
    <text evidence="4 8">Monomer.</text>
</comment>
<feature type="domain" description="Porphobilinogen deaminase C-terminal" evidence="10">
    <location>
        <begin position="226"/>
        <end position="294"/>
    </location>
</feature>
<dbReference type="NCBIfam" id="TIGR00212">
    <property type="entry name" value="hemC"/>
    <property type="match status" value="1"/>
</dbReference>
<dbReference type="EMBL" id="CP140158">
    <property type="protein sequence ID" value="WQG85522.1"/>
    <property type="molecule type" value="Genomic_DNA"/>
</dbReference>
<dbReference type="Pfam" id="PF01379">
    <property type="entry name" value="Porphobil_deam"/>
    <property type="match status" value="1"/>
</dbReference>
<dbReference type="SUPFAM" id="SSF54782">
    <property type="entry name" value="Porphobilinogen deaminase (hydroxymethylbilane synthase), C-terminal domain"/>
    <property type="match status" value="1"/>
</dbReference>
<evidence type="ECO:0000256" key="3">
    <source>
        <dbReference type="ARBA" id="ARBA00005638"/>
    </source>
</evidence>
<dbReference type="HAMAP" id="MF_00260">
    <property type="entry name" value="Porphobil_deam"/>
    <property type="match status" value="1"/>
</dbReference>
<evidence type="ECO:0000259" key="10">
    <source>
        <dbReference type="Pfam" id="PF03900"/>
    </source>
</evidence>
<dbReference type="PROSITE" id="PS00533">
    <property type="entry name" value="PORPHOBILINOGEN_DEAM"/>
    <property type="match status" value="1"/>
</dbReference>
<dbReference type="InterPro" id="IPR022419">
    <property type="entry name" value="Porphobilin_deaminase_cofac_BS"/>
</dbReference>
<evidence type="ECO:0000256" key="4">
    <source>
        <dbReference type="ARBA" id="ARBA00011245"/>
    </source>
</evidence>
<evidence type="ECO:0000313" key="11">
    <source>
        <dbReference type="EMBL" id="WQG85522.1"/>
    </source>
</evidence>
<dbReference type="GO" id="GO:0004418">
    <property type="term" value="F:hydroxymethylbilane synthase activity"/>
    <property type="evidence" value="ECO:0007669"/>
    <property type="project" value="UniProtKB-EC"/>
</dbReference>
<sequence>MSISTLRIATRQSPLAMWQAEYVQSRLQQLHPDLTVELVPMTTQGDKILGTPLTKIGGKGLFVKELEQAMLEGRADIAVHSMKDVPYQFPEGLELKVICEREDPTDAFVSNKYHNLDELPCGANVGTSSLRRKIQLLKARPDLKITDLRGNVGTRLSKLDDGNYDAIVLASAGLKRLGLEERIRSQFEPELMLPAPGQGAVGIEARTNDPELDAILQPLQDETTSLRVLAERTITKTLQASCQVPVAAFATIDNDTLSLRALVGGVDQQIIEASAEGSAKDALAIGQKVSQELLDLGARELIQELAASADH</sequence>
<name>A0ABZ0X4J1_9GAMM</name>
<dbReference type="SUPFAM" id="SSF53850">
    <property type="entry name" value="Periplasmic binding protein-like II"/>
    <property type="match status" value="1"/>
</dbReference>
<dbReference type="Gene3D" id="3.40.190.10">
    <property type="entry name" value="Periplasmic binding protein-like II"/>
    <property type="match status" value="2"/>
</dbReference>
<evidence type="ECO:0000256" key="1">
    <source>
        <dbReference type="ARBA" id="ARBA00002869"/>
    </source>
</evidence>
<dbReference type="EC" id="2.5.1.61" evidence="8"/>
<dbReference type="Pfam" id="PF03900">
    <property type="entry name" value="Porphobil_deamC"/>
    <property type="match status" value="1"/>
</dbReference>
<dbReference type="InterPro" id="IPR036803">
    <property type="entry name" value="Porphobilinogen_deaminase_C_sf"/>
</dbReference>
<feature type="modified residue" description="S-(dipyrrolylmethanemethyl)cysteine" evidence="8">
    <location>
        <position position="242"/>
    </location>
</feature>
<comment type="catalytic activity">
    <reaction evidence="7 8">
        <text>4 porphobilinogen + H2O = hydroxymethylbilane + 4 NH4(+)</text>
        <dbReference type="Rhea" id="RHEA:13185"/>
        <dbReference type="ChEBI" id="CHEBI:15377"/>
        <dbReference type="ChEBI" id="CHEBI:28938"/>
        <dbReference type="ChEBI" id="CHEBI:57845"/>
        <dbReference type="ChEBI" id="CHEBI:58126"/>
        <dbReference type="EC" id="2.5.1.61"/>
    </reaction>
</comment>